<proteinExistence type="predicted"/>
<keyword evidence="2" id="KW-1133">Transmembrane helix</keyword>
<gene>
    <name evidence="6" type="ORF">HETSPECPRED_007813</name>
</gene>
<dbReference type="EMBL" id="CAJPDS010000058">
    <property type="protein sequence ID" value="CAF9931153.1"/>
    <property type="molecule type" value="Genomic_DNA"/>
</dbReference>
<feature type="transmembrane region" description="Helical" evidence="2">
    <location>
        <begin position="414"/>
        <end position="436"/>
    </location>
</feature>
<feature type="domain" description="Vacuolar sorting protein Vps3844 C-terminal" evidence="4">
    <location>
        <begin position="340"/>
        <end position="449"/>
    </location>
</feature>
<feature type="compositionally biased region" description="Low complexity" evidence="1">
    <location>
        <begin position="304"/>
        <end position="323"/>
    </location>
</feature>
<keyword evidence="2" id="KW-0812">Transmembrane</keyword>
<reference evidence="6" key="1">
    <citation type="submission" date="2021-03" db="EMBL/GenBank/DDBJ databases">
        <authorList>
            <person name="Tagirdzhanova G."/>
        </authorList>
    </citation>
    <scope>NUCLEOTIDE SEQUENCE</scope>
</reference>
<dbReference type="InterPro" id="IPR024382">
    <property type="entry name" value="Vps3844_C"/>
</dbReference>
<dbReference type="Pfam" id="PF21656">
    <property type="entry name" value="DUF6859"/>
    <property type="match status" value="1"/>
</dbReference>
<dbReference type="Proteomes" id="UP000664521">
    <property type="component" value="Unassembled WGS sequence"/>
</dbReference>
<dbReference type="InterPro" id="IPR053065">
    <property type="entry name" value="Archenteron_Induction-Rel"/>
</dbReference>
<comment type="caution">
    <text evidence="6">The sequence shown here is derived from an EMBL/GenBank/DDBJ whole genome shotgun (WGS) entry which is preliminary data.</text>
</comment>
<keyword evidence="7" id="KW-1185">Reference proteome</keyword>
<evidence type="ECO:0000256" key="2">
    <source>
        <dbReference type="SAM" id="Phobius"/>
    </source>
</evidence>
<evidence type="ECO:0008006" key="8">
    <source>
        <dbReference type="Google" id="ProtNLM"/>
    </source>
</evidence>
<dbReference type="PANTHER" id="PTHR36853:SF1">
    <property type="entry name" value="DUF3844 DOMAIN-CONTAINING PROTEIN"/>
    <property type="match status" value="1"/>
</dbReference>
<protein>
    <recommendedName>
        <fullName evidence="8">DUF3844 domain-containing protein</fullName>
    </recommendedName>
</protein>
<evidence type="ECO:0000259" key="5">
    <source>
        <dbReference type="Pfam" id="PF21656"/>
    </source>
</evidence>
<dbReference type="GO" id="GO:0005783">
    <property type="term" value="C:endoplasmic reticulum"/>
    <property type="evidence" value="ECO:0007669"/>
    <property type="project" value="TreeGrafter"/>
</dbReference>
<dbReference type="Pfam" id="PF12955">
    <property type="entry name" value="Vps3844_C"/>
    <property type="match status" value="1"/>
</dbReference>
<accession>A0A8H3G0X2</accession>
<dbReference type="OrthoDB" id="5583277at2759"/>
<evidence type="ECO:0000256" key="3">
    <source>
        <dbReference type="SAM" id="SignalP"/>
    </source>
</evidence>
<feature type="region of interest" description="Disordered" evidence="1">
    <location>
        <begin position="272"/>
        <end position="328"/>
    </location>
</feature>
<keyword evidence="2" id="KW-0472">Membrane</keyword>
<evidence type="ECO:0000256" key="1">
    <source>
        <dbReference type="SAM" id="MobiDB-lite"/>
    </source>
</evidence>
<sequence>MKSLVGLILACVAVRISAASSEAQVYIFPESTQPQSQPPSISPNDARLLFAQQLGVSEYHSIGDAGESTLHLLNACAGRQRPLFSDEGRNGPWRLLLIVEGVEHPEDLLDTKSIEPTFTIHDPPSSSANLDLILHLLQQDEHSRESRLSSKSHDLCKDTFADNGIMRGGIHGGYDARGGMASCGGTILIDESIEGHQMSNTAFVASVTNFDTIFYDQTSAIQSVALEDARRKQNKDAYATAAADLKDIISQIALRSVRKPFLEATVVLMPPDTSKSSKRTASPYGSYTPPSQLSRRAQPQTEEPLSALTPPSLASASSHPSTPESLAVSTSPVKGVLPVCHSSLKTATSATHNCSGHGLPYLKYQTKSSSESDVMIDCWACKCSTSVFTDKEGRTKTVYWGGPACQKKDVSVQFWILAALGIGLAATISWGIGLLYSIGDEELPSVIGAGVAGPRAQR</sequence>
<feature type="signal peptide" evidence="3">
    <location>
        <begin position="1"/>
        <end position="18"/>
    </location>
</feature>
<name>A0A8H3G0X2_9LECA</name>
<organism evidence="6 7">
    <name type="scientific">Heterodermia speciosa</name>
    <dbReference type="NCBI Taxonomy" id="116794"/>
    <lineage>
        <taxon>Eukaryota</taxon>
        <taxon>Fungi</taxon>
        <taxon>Dikarya</taxon>
        <taxon>Ascomycota</taxon>
        <taxon>Pezizomycotina</taxon>
        <taxon>Lecanoromycetes</taxon>
        <taxon>OSLEUM clade</taxon>
        <taxon>Lecanoromycetidae</taxon>
        <taxon>Caliciales</taxon>
        <taxon>Physciaceae</taxon>
        <taxon>Heterodermia</taxon>
    </lineage>
</organism>
<feature type="domain" description="Vacuolar sorting protein Vps3844 N-terminal" evidence="5">
    <location>
        <begin position="39"/>
        <end position="139"/>
    </location>
</feature>
<feature type="chain" id="PRO_5034509297" description="DUF3844 domain-containing protein" evidence="3">
    <location>
        <begin position="19"/>
        <end position="458"/>
    </location>
</feature>
<dbReference type="InterPro" id="IPR049205">
    <property type="entry name" value="Vps3844_N"/>
</dbReference>
<dbReference type="PANTHER" id="PTHR36853">
    <property type="entry name" value="EXPRESSED PROTEIN"/>
    <property type="match status" value="1"/>
</dbReference>
<keyword evidence="3" id="KW-0732">Signal</keyword>
<dbReference type="AlphaFoldDB" id="A0A8H3G0X2"/>
<evidence type="ECO:0000313" key="6">
    <source>
        <dbReference type="EMBL" id="CAF9931153.1"/>
    </source>
</evidence>
<feature type="compositionally biased region" description="Polar residues" evidence="1">
    <location>
        <begin position="279"/>
        <end position="303"/>
    </location>
</feature>
<evidence type="ECO:0000313" key="7">
    <source>
        <dbReference type="Proteomes" id="UP000664521"/>
    </source>
</evidence>
<evidence type="ECO:0000259" key="4">
    <source>
        <dbReference type="Pfam" id="PF12955"/>
    </source>
</evidence>